<keyword evidence="7" id="KW-1185">Reference proteome</keyword>
<keyword evidence="5" id="KW-0067">ATP-binding</keyword>
<evidence type="ECO:0000256" key="1">
    <source>
        <dbReference type="ARBA" id="ARBA00022527"/>
    </source>
</evidence>
<reference evidence="6 7" key="1">
    <citation type="journal article" date="2018" name="Nat. Genet.">
        <title>The Rosa genome provides new insights in the design of modern roses.</title>
        <authorList>
            <person name="Bendahmane M."/>
        </authorList>
    </citation>
    <scope>NUCLEOTIDE SEQUENCE [LARGE SCALE GENOMIC DNA]</scope>
    <source>
        <strain evidence="7">cv. Old Blush</strain>
    </source>
</reference>
<evidence type="ECO:0000256" key="2">
    <source>
        <dbReference type="ARBA" id="ARBA00022679"/>
    </source>
</evidence>
<evidence type="ECO:0000313" key="6">
    <source>
        <dbReference type="EMBL" id="PRQ54531.1"/>
    </source>
</evidence>
<dbReference type="GO" id="GO:0004674">
    <property type="term" value="F:protein serine/threonine kinase activity"/>
    <property type="evidence" value="ECO:0007669"/>
    <property type="project" value="UniProtKB-KW"/>
</dbReference>
<name>A0A2P6S763_ROSCH</name>
<comment type="caution">
    <text evidence="6">The sequence shown here is derived from an EMBL/GenBank/DDBJ whole genome shotgun (WGS) entry which is preliminary data.</text>
</comment>
<dbReference type="Proteomes" id="UP000238479">
    <property type="component" value="Chromosome 1"/>
</dbReference>
<keyword evidence="1 6" id="KW-0723">Serine/threonine-protein kinase</keyword>
<protein>
    <submittedName>
        <fullName evidence="6">Putative non-specific serine/threonine protein kinase</fullName>
        <ecNumber evidence="6">2.7.11.1</ecNumber>
    </submittedName>
</protein>
<keyword evidence="2 6" id="KW-0808">Transferase</keyword>
<evidence type="ECO:0000256" key="4">
    <source>
        <dbReference type="ARBA" id="ARBA00022777"/>
    </source>
</evidence>
<keyword evidence="4 6" id="KW-0418">Kinase</keyword>
<proteinExistence type="predicted"/>
<evidence type="ECO:0000256" key="5">
    <source>
        <dbReference type="ARBA" id="ARBA00022840"/>
    </source>
</evidence>
<sequence length="61" mass="6550">MSIELLDPSVEDSITLHEVVRPIHVGLLCVQQKPQDRPSMPAAVLILSGEGALPQPQKPGI</sequence>
<accession>A0A2P6S763</accession>
<dbReference type="GO" id="GO:0005524">
    <property type="term" value="F:ATP binding"/>
    <property type="evidence" value="ECO:0007669"/>
    <property type="project" value="UniProtKB-KW"/>
</dbReference>
<gene>
    <name evidence="6" type="ORF">RchiOBHm_Chr1g0314761</name>
</gene>
<dbReference type="OMA" id="TNEMSMS"/>
<dbReference type="EMBL" id="PDCK01000039">
    <property type="protein sequence ID" value="PRQ54531.1"/>
    <property type="molecule type" value="Genomic_DNA"/>
</dbReference>
<dbReference type="Gramene" id="PRQ54531">
    <property type="protein sequence ID" value="PRQ54531"/>
    <property type="gene ID" value="RchiOBHm_Chr1g0314761"/>
</dbReference>
<evidence type="ECO:0000256" key="3">
    <source>
        <dbReference type="ARBA" id="ARBA00022741"/>
    </source>
</evidence>
<evidence type="ECO:0000313" key="7">
    <source>
        <dbReference type="Proteomes" id="UP000238479"/>
    </source>
</evidence>
<dbReference type="EC" id="2.7.11.1" evidence="6"/>
<dbReference type="STRING" id="74649.A0A2P6S763"/>
<dbReference type="GO" id="GO:0005886">
    <property type="term" value="C:plasma membrane"/>
    <property type="evidence" value="ECO:0007669"/>
    <property type="project" value="TreeGrafter"/>
</dbReference>
<dbReference type="PANTHER" id="PTHR27002:SF906">
    <property type="entry name" value="PROTEIN KINASE DOMAIN-CONTAINING PROTEIN"/>
    <property type="match status" value="1"/>
</dbReference>
<dbReference type="PANTHER" id="PTHR27002">
    <property type="entry name" value="RECEPTOR-LIKE SERINE/THREONINE-PROTEIN KINASE SD1-8"/>
    <property type="match status" value="1"/>
</dbReference>
<organism evidence="6 7">
    <name type="scientific">Rosa chinensis</name>
    <name type="common">China rose</name>
    <dbReference type="NCBI Taxonomy" id="74649"/>
    <lineage>
        <taxon>Eukaryota</taxon>
        <taxon>Viridiplantae</taxon>
        <taxon>Streptophyta</taxon>
        <taxon>Embryophyta</taxon>
        <taxon>Tracheophyta</taxon>
        <taxon>Spermatophyta</taxon>
        <taxon>Magnoliopsida</taxon>
        <taxon>eudicotyledons</taxon>
        <taxon>Gunneridae</taxon>
        <taxon>Pentapetalae</taxon>
        <taxon>rosids</taxon>
        <taxon>fabids</taxon>
        <taxon>Rosales</taxon>
        <taxon>Rosaceae</taxon>
        <taxon>Rosoideae</taxon>
        <taxon>Rosoideae incertae sedis</taxon>
        <taxon>Rosa</taxon>
    </lineage>
</organism>
<dbReference type="AlphaFoldDB" id="A0A2P6S763"/>
<keyword evidence="3" id="KW-0547">Nucleotide-binding</keyword>